<evidence type="ECO:0000313" key="1">
    <source>
        <dbReference type="EMBL" id="GBN00792.1"/>
    </source>
</evidence>
<reference evidence="1 2" key="1">
    <citation type="journal article" date="2019" name="Sci. Rep.">
        <title>Orb-weaving spider Araneus ventricosus genome elucidates the spidroin gene catalogue.</title>
        <authorList>
            <person name="Kono N."/>
            <person name="Nakamura H."/>
            <person name="Ohtoshi R."/>
            <person name="Moran D.A.P."/>
            <person name="Shinohara A."/>
            <person name="Yoshida Y."/>
            <person name="Fujiwara M."/>
            <person name="Mori M."/>
            <person name="Tomita M."/>
            <person name="Arakawa K."/>
        </authorList>
    </citation>
    <scope>NUCLEOTIDE SEQUENCE [LARGE SCALE GENOMIC DNA]</scope>
</reference>
<sequence>MSFTQAPKYVTAALRSLLLLPHINTIFLLFCFETPCYTHPSPPPHGGFPILLSTRSSLVAMSQPRQKLCFPATLTAMPSNGHPAIPIRLQTIKKSNTSDPLCQFPSVSHTDQRVLL</sequence>
<organism evidence="1 2">
    <name type="scientific">Araneus ventricosus</name>
    <name type="common">Orbweaver spider</name>
    <name type="synonym">Epeira ventricosa</name>
    <dbReference type="NCBI Taxonomy" id="182803"/>
    <lineage>
        <taxon>Eukaryota</taxon>
        <taxon>Metazoa</taxon>
        <taxon>Ecdysozoa</taxon>
        <taxon>Arthropoda</taxon>
        <taxon>Chelicerata</taxon>
        <taxon>Arachnida</taxon>
        <taxon>Araneae</taxon>
        <taxon>Araneomorphae</taxon>
        <taxon>Entelegynae</taxon>
        <taxon>Araneoidea</taxon>
        <taxon>Araneidae</taxon>
        <taxon>Araneus</taxon>
    </lineage>
</organism>
<dbReference type="EMBL" id="BGPR01004551">
    <property type="protein sequence ID" value="GBN00792.1"/>
    <property type="molecule type" value="Genomic_DNA"/>
</dbReference>
<evidence type="ECO:0000313" key="2">
    <source>
        <dbReference type="Proteomes" id="UP000499080"/>
    </source>
</evidence>
<gene>
    <name evidence="1" type="ORF">AVEN_86449_1</name>
</gene>
<comment type="caution">
    <text evidence="1">The sequence shown here is derived from an EMBL/GenBank/DDBJ whole genome shotgun (WGS) entry which is preliminary data.</text>
</comment>
<protein>
    <submittedName>
        <fullName evidence="1">Uncharacterized protein</fullName>
    </submittedName>
</protein>
<dbReference type="Proteomes" id="UP000499080">
    <property type="component" value="Unassembled WGS sequence"/>
</dbReference>
<name>A0A4Y2KFT7_ARAVE</name>
<accession>A0A4Y2KFT7</accession>
<dbReference type="AlphaFoldDB" id="A0A4Y2KFT7"/>
<keyword evidence="2" id="KW-1185">Reference proteome</keyword>
<proteinExistence type="predicted"/>